<evidence type="ECO:0000256" key="1">
    <source>
        <dbReference type="SAM" id="MobiDB-lite"/>
    </source>
</evidence>
<dbReference type="EMBL" id="BJXQ01000008">
    <property type="protein sequence ID" value="GEN03646.1"/>
    <property type="molecule type" value="Genomic_DNA"/>
</dbReference>
<evidence type="ECO:0000313" key="4">
    <source>
        <dbReference type="Proteomes" id="UP000032673"/>
    </source>
</evidence>
<gene>
    <name evidence="2" type="ORF">Abin_002_066</name>
    <name evidence="3" type="ORF">AIN02nite_16710</name>
</gene>
<dbReference type="Proteomes" id="UP000321104">
    <property type="component" value="Unassembled WGS sequence"/>
</dbReference>
<organism evidence="3 5">
    <name type="scientific">Acetobacter indonesiensis</name>
    <dbReference type="NCBI Taxonomy" id="104101"/>
    <lineage>
        <taxon>Bacteria</taxon>
        <taxon>Pseudomonadati</taxon>
        <taxon>Pseudomonadota</taxon>
        <taxon>Alphaproteobacteria</taxon>
        <taxon>Acetobacterales</taxon>
        <taxon>Acetobacteraceae</taxon>
        <taxon>Acetobacter</taxon>
    </lineage>
</organism>
<protein>
    <submittedName>
        <fullName evidence="3">Uncharacterized protein</fullName>
    </submittedName>
</protein>
<dbReference type="Proteomes" id="UP000032673">
    <property type="component" value="Unassembled WGS sequence"/>
</dbReference>
<dbReference type="EMBL" id="BAMW01000002">
    <property type="protein sequence ID" value="GAN61810.1"/>
    <property type="molecule type" value="Genomic_DNA"/>
</dbReference>
<evidence type="ECO:0000313" key="3">
    <source>
        <dbReference type="EMBL" id="GEN03646.1"/>
    </source>
</evidence>
<dbReference type="AlphaFoldDB" id="A0A6N3T3A0"/>
<proteinExistence type="predicted"/>
<evidence type="ECO:0000313" key="5">
    <source>
        <dbReference type="Proteomes" id="UP000321104"/>
    </source>
</evidence>
<accession>A0A6N3T3A0</accession>
<keyword evidence="4" id="KW-1185">Reference proteome</keyword>
<name>A0A6N3T3A0_9PROT</name>
<comment type="caution">
    <text evidence="3">The sequence shown here is derived from an EMBL/GenBank/DDBJ whole genome shotgun (WGS) entry which is preliminary data.</text>
</comment>
<reference evidence="2 4" key="1">
    <citation type="submission" date="2012-11" db="EMBL/GenBank/DDBJ databases">
        <title>Whole genome sequence of Acetobacter indonesiensis 5H-1.</title>
        <authorList>
            <person name="Azuma Y."/>
            <person name="Higashiura N."/>
            <person name="Hirakawa H."/>
            <person name="Matsushita K."/>
        </authorList>
    </citation>
    <scope>NUCLEOTIDE SEQUENCE [LARGE SCALE GENOMIC DNA]</scope>
    <source>
        <strain evidence="2 4">5H-1</strain>
    </source>
</reference>
<evidence type="ECO:0000313" key="2">
    <source>
        <dbReference type="EMBL" id="GAN61810.1"/>
    </source>
</evidence>
<sequence>MVCQLAKKAAAESTEKPGLLPCGHNKAAAHTQKGSHKAPFWSSVSHAQGAP</sequence>
<feature type="region of interest" description="Disordered" evidence="1">
    <location>
        <begin position="1"/>
        <end position="51"/>
    </location>
</feature>
<reference evidence="3 5" key="2">
    <citation type="submission" date="2019-07" db="EMBL/GenBank/DDBJ databases">
        <title>Whole genome shotgun sequence of Acetobacter indonesiensis NBRC 16471.</title>
        <authorList>
            <person name="Hosoyama A."/>
            <person name="Uohara A."/>
            <person name="Ohji S."/>
            <person name="Ichikawa N."/>
        </authorList>
    </citation>
    <scope>NUCLEOTIDE SEQUENCE [LARGE SCALE GENOMIC DNA]</scope>
    <source>
        <strain evidence="3 5">NBRC 16471</strain>
    </source>
</reference>
<feature type="compositionally biased region" description="Polar residues" evidence="1">
    <location>
        <begin position="42"/>
        <end position="51"/>
    </location>
</feature>